<dbReference type="EMBL" id="JAIWYP010000016">
    <property type="protein sequence ID" value="KAH3693862.1"/>
    <property type="molecule type" value="Genomic_DNA"/>
</dbReference>
<proteinExistence type="predicted"/>
<accession>A0A9D4BG61</accession>
<keyword evidence="3" id="KW-1185">Reference proteome</keyword>
<dbReference type="AlphaFoldDB" id="A0A9D4BG61"/>
<evidence type="ECO:0000256" key="1">
    <source>
        <dbReference type="SAM" id="MobiDB-lite"/>
    </source>
</evidence>
<organism evidence="2 3">
    <name type="scientific">Dreissena polymorpha</name>
    <name type="common">Zebra mussel</name>
    <name type="synonym">Mytilus polymorpha</name>
    <dbReference type="NCBI Taxonomy" id="45954"/>
    <lineage>
        <taxon>Eukaryota</taxon>
        <taxon>Metazoa</taxon>
        <taxon>Spiralia</taxon>
        <taxon>Lophotrochozoa</taxon>
        <taxon>Mollusca</taxon>
        <taxon>Bivalvia</taxon>
        <taxon>Autobranchia</taxon>
        <taxon>Heteroconchia</taxon>
        <taxon>Euheterodonta</taxon>
        <taxon>Imparidentia</taxon>
        <taxon>Neoheterodontei</taxon>
        <taxon>Myida</taxon>
        <taxon>Dreissenoidea</taxon>
        <taxon>Dreissenidae</taxon>
        <taxon>Dreissena</taxon>
    </lineage>
</organism>
<reference evidence="2" key="2">
    <citation type="submission" date="2020-11" db="EMBL/GenBank/DDBJ databases">
        <authorList>
            <person name="McCartney M.A."/>
            <person name="Auch B."/>
            <person name="Kono T."/>
            <person name="Mallez S."/>
            <person name="Becker A."/>
            <person name="Gohl D.M."/>
            <person name="Silverstein K.A.T."/>
            <person name="Koren S."/>
            <person name="Bechman K.B."/>
            <person name="Herman A."/>
            <person name="Abrahante J.E."/>
            <person name="Garbe J."/>
        </authorList>
    </citation>
    <scope>NUCLEOTIDE SEQUENCE</scope>
    <source>
        <strain evidence="2">Duluth1</strain>
        <tissue evidence="2">Whole animal</tissue>
    </source>
</reference>
<protein>
    <submittedName>
        <fullName evidence="2">Uncharacterized protein</fullName>
    </submittedName>
</protein>
<evidence type="ECO:0000313" key="2">
    <source>
        <dbReference type="EMBL" id="KAH3693862.1"/>
    </source>
</evidence>
<sequence>MRKVVDTTRSAEKVISAIGFTSGQDLSAAGLGGSRRRVPMMGSLVLKRASSSCSSSGFGSGGSEHSEEPHCAPAASGWYPAQSELRQSTV</sequence>
<reference evidence="2" key="1">
    <citation type="journal article" date="2019" name="bioRxiv">
        <title>The Genome of the Zebra Mussel, Dreissena polymorpha: A Resource for Invasive Species Research.</title>
        <authorList>
            <person name="McCartney M.A."/>
            <person name="Auch B."/>
            <person name="Kono T."/>
            <person name="Mallez S."/>
            <person name="Zhang Y."/>
            <person name="Obille A."/>
            <person name="Becker A."/>
            <person name="Abrahante J.E."/>
            <person name="Garbe J."/>
            <person name="Badalamenti J.P."/>
            <person name="Herman A."/>
            <person name="Mangelson H."/>
            <person name="Liachko I."/>
            <person name="Sullivan S."/>
            <person name="Sone E.D."/>
            <person name="Koren S."/>
            <person name="Silverstein K.A.T."/>
            <person name="Beckman K.B."/>
            <person name="Gohl D.M."/>
        </authorList>
    </citation>
    <scope>NUCLEOTIDE SEQUENCE</scope>
    <source>
        <strain evidence="2">Duluth1</strain>
        <tissue evidence="2">Whole animal</tissue>
    </source>
</reference>
<evidence type="ECO:0000313" key="3">
    <source>
        <dbReference type="Proteomes" id="UP000828390"/>
    </source>
</evidence>
<name>A0A9D4BG61_DREPO</name>
<comment type="caution">
    <text evidence="2">The sequence shown here is derived from an EMBL/GenBank/DDBJ whole genome shotgun (WGS) entry which is preliminary data.</text>
</comment>
<feature type="region of interest" description="Disordered" evidence="1">
    <location>
        <begin position="51"/>
        <end position="90"/>
    </location>
</feature>
<gene>
    <name evidence="2" type="ORF">DPMN_081301</name>
</gene>
<dbReference type="Proteomes" id="UP000828390">
    <property type="component" value="Unassembled WGS sequence"/>
</dbReference>